<evidence type="ECO:0008006" key="6">
    <source>
        <dbReference type="Google" id="ProtNLM"/>
    </source>
</evidence>
<organism evidence="3 5">
    <name type="scientific">Sphingomonas yabuuchiae</name>
    <dbReference type="NCBI Taxonomy" id="172044"/>
    <lineage>
        <taxon>Bacteria</taxon>
        <taxon>Pseudomonadati</taxon>
        <taxon>Pseudomonadota</taxon>
        <taxon>Alphaproteobacteria</taxon>
        <taxon>Sphingomonadales</taxon>
        <taxon>Sphingomonadaceae</taxon>
        <taxon>Sphingomonas</taxon>
    </lineage>
</organism>
<comment type="caution">
    <text evidence="3">The sequence shown here is derived from an EMBL/GenBank/DDBJ whole genome shotgun (WGS) entry which is preliminary data.</text>
</comment>
<feature type="transmembrane region" description="Helical" evidence="1">
    <location>
        <begin position="12"/>
        <end position="37"/>
    </location>
</feature>
<evidence type="ECO:0000313" key="2">
    <source>
        <dbReference type="EMBL" id="MBB4611410.1"/>
    </source>
</evidence>
<sequence length="333" mass="37672">MMPDQIHGRRGVAVSSDVGTPITTLLCLAVFAFGYLFSTWLLDAYRAGDQEHYANFWQAMMWAHPSQWKRLQMEYLSSAEPLYRYIIGTGTYLRFDRLVYLSCWNGLLLSAICYICLKYRASLLFALLMMTNYYLLVLLGPAERLKFAYIALVLAFCRAGVKWRGFMSILSVFAHTQAVVQFASSALYYFAENRRVILSNRFRAIMFVVVTPVVFGVAGYLIFTSSGDVISSKAEVYGQESQGIFEIIQWVLILICGLVVFDNKLKFFVGMLPMGVLTTLYGNRINVATLAFFCAIALTRRKTSHPLVLAVMAYMSFKSIGFILNIMETGQGF</sequence>
<evidence type="ECO:0000256" key="1">
    <source>
        <dbReference type="SAM" id="Phobius"/>
    </source>
</evidence>
<dbReference type="Proteomes" id="UP000584663">
    <property type="component" value="Unassembled WGS sequence"/>
</dbReference>
<proteinExistence type="predicted"/>
<feature type="transmembrane region" description="Helical" evidence="1">
    <location>
        <begin position="306"/>
        <end position="327"/>
    </location>
</feature>
<dbReference type="EMBL" id="JAFHKU010000096">
    <property type="protein sequence ID" value="MBN3556996.1"/>
    <property type="molecule type" value="Genomic_DNA"/>
</dbReference>
<feature type="transmembrane region" description="Helical" evidence="1">
    <location>
        <begin position="145"/>
        <end position="161"/>
    </location>
</feature>
<feature type="transmembrane region" description="Helical" evidence="1">
    <location>
        <begin position="281"/>
        <end position="299"/>
    </location>
</feature>
<keyword evidence="1" id="KW-0472">Membrane</keyword>
<protein>
    <recommendedName>
        <fullName evidence="6">EpsG family protein</fullName>
    </recommendedName>
</protein>
<feature type="transmembrane region" description="Helical" evidence="1">
    <location>
        <begin position="202"/>
        <end position="223"/>
    </location>
</feature>
<dbReference type="RefSeq" id="WP_184106695.1">
    <property type="nucleotide sequence ID" value="NZ_JACHNX010000028.1"/>
</dbReference>
<evidence type="ECO:0000313" key="3">
    <source>
        <dbReference type="EMBL" id="MBN3556996.1"/>
    </source>
</evidence>
<evidence type="ECO:0000313" key="4">
    <source>
        <dbReference type="Proteomes" id="UP000584663"/>
    </source>
</evidence>
<accession>A0AA40ZYQ8</accession>
<reference evidence="3" key="2">
    <citation type="submission" date="2021-01" db="EMBL/GenBank/DDBJ databases">
        <title>Genome Sequencing of Type Strains.</title>
        <authorList>
            <person name="Lemaire J.F."/>
            <person name="Inderbitzin P."/>
            <person name="Collins S.B."/>
            <person name="Wespe N."/>
            <person name="Knight-Connoni V."/>
        </authorList>
    </citation>
    <scope>NUCLEOTIDE SEQUENCE</scope>
    <source>
        <strain evidence="3">DSM 14562</strain>
    </source>
</reference>
<name>A0AA40ZYQ8_9SPHN</name>
<feature type="transmembrane region" description="Helical" evidence="1">
    <location>
        <begin position="244"/>
        <end position="261"/>
    </location>
</feature>
<reference evidence="2 4" key="1">
    <citation type="submission" date="2020-08" db="EMBL/GenBank/DDBJ databases">
        <title>Genomic Encyclopedia of Type Strains, Phase IV (KMG-IV): sequencing the most valuable type-strain genomes for metagenomic binning, comparative biology and taxonomic classification.</title>
        <authorList>
            <person name="Goeker M."/>
        </authorList>
    </citation>
    <scope>NUCLEOTIDE SEQUENCE [LARGE SCALE GENOMIC DNA]</scope>
    <source>
        <strain evidence="2 4">DSM 14562</strain>
    </source>
</reference>
<dbReference type="Proteomes" id="UP000704529">
    <property type="component" value="Unassembled WGS sequence"/>
</dbReference>
<dbReference type="EMBL" id="JACHNX010000028">
    <property type="protein sequence ID" value="MBB4611410.1"/>
    <property type="molecule type" value="Genomic_DNA"/>
</dbReference>
<gene>
    <name evidence="2" type="ORF">GGQ89_003657</name>
    <name evidence="3" type="ORF">JYA60_01945</name>
</gene>
<keyword evidence="1" id="KW-0812">Transmembrane</keyword>
<feature type="transmembrane region" description="Helical" evidence="1">
    <location>
        <begin position="98"/>
        <end position="117"/>
    </location>
</feature>
<keyword evidence="1" id="KW-1133">Transmembrane helix</keyword>
<keyword evidence="4" id="KW-1185">Reference proteome</keyword>
<dbReference type="AlphaFoldDB" id="A0AA40ZYQ8"/>
<evidence type="ECO:0000313" key="5">
    <source>
        <dbReference type="Proteomes" id="UP000704529"/>
    </source>
</evidence>
<feature type="transmembrane region" description="Helical" evidence="1">
    <location>
        <begin position="168"/>
        <end position="190"/>
    </location>
</feature>